<organism evidence="1 2">
    <name type="scientific">Natronococcus pandeyae</name>
    <dbReference type="NCBI Taxonomy" id="2055836"/>
    <lineage>
        <taxon>Archaea</taxon>
        <taxon>Methanobacteriati</taxon>
        <taxon>Methanobacteriota</taxon>
        <taxon>Stenosarchaea group</taxon>
        <taxon>Halobacteria</taxon>
        <taxon>Halobacteriales</taxon>
        <taxon>Natrialbaceae</taxon>
        <taxon>Natronococcus</taxon>
    </lineage>
</organism>
<reference evidence="1" key="1">
    <citation type="submission" date="2017-11" db="EMBL/GenBank/DDBJ databases">
        <authorList>
            <person name="Kajale S.C."/>
            <person name="Sharma A."/>
        </authorList>
    </citation>
    <scope>NUCLEOTIDE SEQUENCE</scope>
    <source>
        <strain evidence="1">LS1_42</strain>
    </source>
</reference>
<evidence type="ECO:0000313" key="1">
    <source>
        <dbReference type="EMBL" id="TYL36914.1"/>
    </source>
</evidence>
<dbReference type="OrthoDB" id="196792at2157"/>
<accession>A0A8J8Q3C1</accession>
<sequence>MTEKETPTTTDRERLPPKTITDRFDELSAGDEITINNRETPYEVIETDRYSVTVSDPDGNHITLSQNLQTGGWVVHEEIWWVGAEQSGD</sequence>
<dbReference type="RefSeq" id="WP_148859660.1">
    <property type="nucleotide sequence ID" value="NZ_PHNJ01000013.1"/>
</dbReference>
<dbReference type="Proteomes" id="UP000766904">
    <property type="component" value="Unassembled WGS sequence"/>
</dbReference>
<evidence type="ECO:0000313" key="2">
    <source>
        <dbReference type="Proteomes" id="UP000766904"/>
    </source>
</evidence>
<name>A0A8J8Q3C1_9EURY</name>
<gene>
    <name evidence="1" type="ORF">CV102_19325</name>
</gene>
<comment type="caution">
    <text evidence="1">The sequence shown here is derived from an EMBL/GenBank/DDBJ whole genome shotgun (WGS) entry which is preliminary data.</text>
</comment>
<dbReference type="AlphaFoldDB" id="A0A8J8Q3C1"/>
<dbReference type="EMBL" id="PHNJ01000013">
    <property type="protein sequence ID" value="TYL36914.1"/>
    <property type="molecule type" value="Genomic_DNA"/>
</dbReference>
<keyword evidence="2" id="KW-1185">Reference proteome</keyword>
<proteinExistence type="predicted"/>
<protein>
    <submittedName>
        <fullName evidence="1">Transcriptional regulator</fullName>
    </submittedName>
</protein>